<keyword evidence="2" id="KW-1185">Reference proteome</keyword>
<dbReference type="EMBL" id="MU843203">
    <property type="protein sequence ID" value="KAK2020621.1"/>
    <property type="molecule type" value="Genomic_DNA"/>
</dbReference>
<gene>
    <name evidence="1" type="ORF">LX32DRAFT_304962</name>
</gene>
<evidence type="ECO:0000313" key="1">
    <source>
        <dbReference type="EMBL" id="KAK2020621.1"/>
    </source>
</evidence>
<dbReference type="Proteomes" id="UP001232148">
    <property type="component" value="Unassembled WGS sequence"/>
</dbReference>
<reference evidence="1" key="1">
    <citation type="submission" date="2021-06" db="EMBL/GenBank/DDBJ databases">
        <title>Comparative genomics, transcriptomics and evolutionary studies reveal genomic signatures of adaptation to plant cell wall in hemibiotrophic fungi.</title>
        <authorList>
            <consortium name="DOE Joint Genome Institute"/>
            <person name="Baroncelli R."/>
            <person name="Diaz J.F."/>
            <person name="Benocci T."/>
            <person name="Peng M."/>
            <person name="Battaglia E."/>
            <person name="Haridas S."/>
            <person name="Andreopoulos W."/>
            <person name="Labutti K."/>
            <person name="Pangilinan J."/>
            <person name="Floch G.L."/>
            <person name="Makela M.R."/>
            <person name="Henrissat B."/>
            <person name="Grigoriev I.V."/>
            <person name="Crouch J.A."/>
            <person name="De Vries R.P."/>
            <person name="Sukno S.A."/>
            <person name="Thon M.R."/>
        </authorList>
    </citation>
    <scope>NUCLEOTIDE SEQUENCE</scope>
    <source>
        <strain evidence="1">MAFF235873</strain>
    </source>
</reference>
<protein>
    <submittedName>
        <fullName evidence="1">Uncharacterized protein</fullName>
    </submittedName>
</protein>
<comment type="caution">
    <text evidence="1">The sequence shown here is derived from an EMBL/GenBank/DDBJ whole genome shotgun (WGS) entry which is preliminary data.</text>
</comment>
<accession>A0AAD9LSZ6</accession>
<proteinExistence type="predicted"/>
<organism evidence="1 2">
    <name type="scientific">Colletotrichum zoysiae</name>
    <dbReference type="NCBI Taxonomy" id="1216348"/>
    <lineage>
        <taxon>Eukaryota</taxon>
        <taxon>Fungi</taxon>
        <taxon>Dikarya</taxon>
        <taxon>Ascomycota</taxon>
        <taxon>Pezizomycotina</taxon>
        <taxon>Sordariomycetes</taxon>
        <taxon>Hypocreomycetidae</taxon>
        <taxon>Glomerellales</taxon>
        <taxon>Glomerellaceae</taxon>
        <taxon>Colletotrichum</taxon>
        <taxon>Colletotrichum graminicola species complex</taxon>
    </lineage>
</organism>
<evidence type="ECO:0000313" key="2">
    <source>
        <dbReference type="Proteomes" id="UP001232148"/>
    </source>
</evidence>
<dbReference type="AlphaFoldDB" id="A0AAD9LSZ6"/>
<name>A0AAD9LSZ6_9PEZI</name>
<sequence>MAMAMEIAMANGNQTTRAGCHGSQRYASIRRSQFHRWQRSLPPGSDCHVYTPPPPPPVAPARASNNNNEHQPERRATDLHACIAYVCIRVLFEQLCGVACGVASMRLACIVSYSASRRSSVLVSLLLAGCRCRRCLSLVYLGSYGGRRRSSNEGRTSQRDVPR</sequence>